<dbReference type="EMBL" id="JAENIK010000004">
    <property type="protein sequence ID" value="MBK1814739.1"/>
    <property type="molecule type" value="Genomic_DNA"/>
</dbReference>
<keyword evidence="2" id="KW-1185">Reference proteome</keyword>
<reference evidence="1" key="1">
    <citation type="submission" date="2021-01" db="EMBL/GenBank/DDBJ databases">
        <title>Modified the classification status of verrucomicrobia.</title>
        <authorList>
            <person name="Feng X."/>
        </authorList>
    </citation>
    <scope>NUCLEOTIDE SEQUENCE</scope>
    <source>
        <strain evidence="1">JCM 18052</strain>
    </source>
</reference>
<dbReference type="Gene3D" id="1.20.1440.60">
    <property type="entry name" value="23S rRNA-intervening sequence"/>
    <property type="match status" value="1"/>
</dbReference>
<sequence length="110" mass="13031">MIEIHRMTLTALPKFEMYEEGSQIRRSVKSIKSNIVEGYGRRRYKAEYIRFLDFSYASALETIDHLETLRETESLSDLDLFASLHERLTQLSKSIYLFTRGVETHHNEDR</sequence>
<dbReference type="PANTHER" id="PTHR38471">
    <property type="entry name" value="FOUR HELIX BUNDLE PROTEIN"/>
    <property type="match status" value="1"/>
</dbReference>
<dbReference type="Proteomes" id="UP000600139">
    <property type="component" value="Unassembled WGS sequence"/>
</dbReference>
<dbReference type="InterPro" id="IPR012657">
    <property type="entry name" value="23S_rRNA-intervening_sequence"/>
</dbReference>
<dbReference type="SUPFAM" id="SSF158446">
    <property type="entry name" value="IVS-encoded protein-like"/>
    <property type="match status" value="1"/>
</dbReference>
<proteinExistence type="predicted"/>
<dbReference type="InterPro" id="IPR036583">
    <property type="entry name" value="23S_rRNA_IVS_sf"/>
</dbReference>
<dbReference type="PANTHER" id="PTHR38471:SF2">
    <property type="entry name" value="FOUR HELIX BUNDLE PROTEIN"/>
    <property type="match status" value="1"/>
</dbReference>
<name>A0A934R0Y3_9BACT</name>
<dbReference type="Pfam" id="PF05635">
    <property type="entry name" value="23S_rRNA_IVP"/>
    <property type="match status" value="1"/>
</dbReference>
<dbReference type="NCBIfam" id="TIGR02436">
    <property type="entry name" value="four helix bundle protein"/>
    <property type="match status" value="1"/>
</dbReference>
<accession>A0A934R0Y3</accession>
<evidence type="ECO:0000313" key="1">
    <source>
        <dbReference type="EMBL" id="MBK1814739.1"/>
    </source>
</evidence>
<dbReference type="AlphaFoldDB" id="A0A934R0Y3"/>
<comment type="caution">
    <text evidence="1">The sequence shown here is derived from an EMBL/GenBank/DDBJ whole genome shotgun (WGS) entry which is preliminary data.</text>
</comment>
<evidence type="ECO:0000313" key="2">
    <source>
        <dbReference type="Proteomes" id="UP000600139"/>
    </source>
</evidence>
<organism evidence="1 2">
    <name type="scientific">Luteolibacter yonseiensis</name>
    <dbReference type="NCBI Taxonomy" id="1144680"/>
    <lineage>
        <taxon>Bacteria</taxon>
        <taxon>Pseudomonadati</taxon>
        <taxon>Verrucomicrobiota</taxon>
        <taxon>Verrucomicrobiia</taxon>
        <taxon>Verrucomicrobiales</taxon>
        <taxon>Verrucomicrobiaceae</taxon>
        <taxon>Luteolibacter</taxon>
    </lineage>
</organism>
<protein>
    <submittedName>
        <fullName evidence="1">Four helix bundle protein</fullName>
    </submittedName>
</protein>
<gene>
    <name evidence="1" type="ORF">JIN84_03885</name>
</gene>